<evidence type="ECO:0000313" key="3">
    <source>
        <dbReference type="Proteomes" id="UP000755104"/>
    </source>
</evidence>
<dbReference type="InterPro" id="IPR006083">
    <property type="entry name" value="PRK/URK"/>
</dbReference>
<dbReference type="SUPFAM" id="SSF52540">
    <property type="entry name" value="P-loop containing nucleoside triphosphate hydrolases"/>
    <property type="match status" value="1"/>
</dbReference>
<evidence type="ECO:0000259" key="1">
    <source>
        <dbReference type="Pfam" id="PF00485"/>
    </source>
</evidence>
<keyword evidence="3" id="KW-1185">Reference proteome</keyword>
<dbReference type="Proteomes" id="UP000755104">
    <property type="component" value="Unassembled WGS sequence"/>
</dbReference>
<dbReference type="EMBL" id="JAIGNO010000018">
    <property type="protein sequence ID" value="MBX7484049.1"/>
    <property type="molecule type" value="Genomic_DNA"/>
</dbReference>
<sequence length="189" mass="20682">MDANSNNAIRLIEQAKRQTSRVIVAVDGRSGVGKSTFAAALAAESGAVVVEGDDFYAGGVEVRGDTAEQRADACIDRPKLIGVLQQLRSGMSVTYRPFDWEAFDGSLESPARIVSPADVVIVEGVYAGHPDLCDLTQVRILLRVPDELRHQRLIAREGSIGPWERQWHEAEAWYFSRLATTANFDLVIG</sequence>
<protein>
    <recommendedName>
        <fullName evidence="1">Phosphoribulokinase/uridine kinase domain-containing protein</fullName>
    </recommendedName>
</protein>
<reference evidence="2 3" key="1">
    <citation type="submission" date="2021-08" db="EMBL/GenBank/DDBJ databases">
        <title>Comparative Genomics Analysis of the Genus Qipengyuania Reveals Extensive Genetic Diversity and Metabolic Versatility, Including the Description of Fifteen Novel Species.</title>
        <authorList>
            <person name="Liu Y."/>
        </authorList>
    </citation>
    <scope>NUCLEOTIDE SEQUENCE [LARGE SCALE GENOMIC DNA]</scope>
    <source>
        <strain evidence="2 3">6D47A</strain>
    </source>
</reference>
<comment type="caution">
    <text evidence="2">The sequence shown here is derived from an EMBL/GenBank/DDBJ whole genome shotgun (WGS) entry which is preliminary data.</text>
</comment>
<organism evidence="2 3">
    <name type="scientific">Qipengyuania qiaonensis</name>
    <dbReference type="NCBI Taxonomy" id="2867240"/>
    <lineage>
        <taxon>Bacteria</taxon>
        <taxon>Pseudomonadati</taxon>
        <taxon>Pseudomonadota</taxon>
        <taxon>Alphaproteobacteria</taxon>
        <taxon>Sphingomonadales</taxon>
        <taxon>Erythrobacteraceae</taxon>
        <taxon>Qipengyuania</taxon>
    </lineage>
</organism>
<name>A0ABS7JDX4_9SPHN</name>
<dbReference type="Pfam" id="PF00485">
    <property type="entry name" value="PRK"/>
    <property type="match status" value="1"/>
</dbReference>
<evidence type="ECO:0000313" key="2">
    <source>
        <dbReference type="EMBL" id="MBX7484049.1"/>
    </source>
</evidence>
<dbReference type="InterPro" id="IPR027417">
    <property type="entry name" value="P-loop_NTPase"/>
</dbReference>
<proteinExistence type="predicted"/>
<feature type="domain" description="Phosphoribulokinase/uridine kinase" evidence="1">
    <location>
        <begin position="23"/>
        <end position="157"/>
    </location>
</feature>
<gene>
    <name evidence="2" type="ORF">K3174_16080</name>
</gene>
<dbReference type="RefSeq" id="WP_221560457.1">
    <property type="nucleotide sequence ID" value="NZ_JAIGNO010000018.1"/>
</dbReference>
<dbReference type="Gene3D" id="3.40.50.300">
    <property type="entry name" value="P-loop containing nucleotide triphosphate hydrolases"/>
    <property type="match status" value="1"/>
</dbReference>
<accession>A0ABS7JDX4</accession>
<dbReference type="PANTHER" id="PTHR10285">
    <property type="entry name" value="URIDINE KINASE"/>
    <property type="match status" value="1"/>
</dbReference>